<evidence type="ECO:0000256" key="1">
    <source>
        <dbReference type="SAM" id="MobiDB-lite"/>
    </source>
</evidence>
<protein>
    <submittedName>
        <fullName evidence="2">Uncharacterized protein</fullName>
    </submittedName>
</protein>
<organism evidence="2 3">
    <name type="scientific">Malassezia furfur</name>
    <name type="common">Pityriasis versicolor infection agent</name>
    <name type="synonym">Pityrosporum furfur</name>
    <dbReference type="NCBI Taxonomy" id="55194"/>
    <lineage>
        <taxon>Eukaryota</taxon>
        <taxon>Fungi</taxon>
        <taxon>Dikarya</taxon>
        <taxon>Basidiomycota</taxon>
        <taxon>Ustilaginomycotina</taxon>
        <taxon>Malasseziomycetes</taxon>
        <taxon>Malasseziales</taxon>
        <taxon>Malasseziaceae</taxon>
        <taxon>Malassezia</taxon>
    </lineage>
</organism>
<evidence type="ECO:0000313" key="3">
    <source>
        <dbReference type="Proteomes" id="UP000818624"/>
    </source>
</evidence>
<dbReference type="EMBL" id="CP046235">
    <property type="protein sequence ID" value="WFD47400.1"/>
    <property type="molecule type" value="Genomic_DNA"/>
</dbReference>
<name>A0ABY8ERM5_MALFU</name>
<reference evidence="2 3" key="1">
    <citation type="journal article" date="2020" name="Elife">
        <title>Loss of centromere function drives karyotype evolution in closely related Malassezia species.</title>
        <authorList>
            <person name="Sankaranarayanan S.R."/>
            <person name="Ianiri G."/>
            <person name="Coelho M.A."/>
            <person name="Reza M.H."/>
            <person name="Thimmappa B.C."/>
            <person name="Ganguly P."/>
            <person name="Vadnala R.N."/>
            <person name="Sun S."/>
            <person name="Siddharthan R."/>
            <person name="Tellgren-Roth C."/>
            <person name="Dawson T.L."/>
            <person name="Heitman J."/>
            <person name="Sanyal K."/>
        </authorList>
    </citation>
    <scope>NUCLEOTIDE SEQUENCE [LARGE SCALE GENOMIC DNA]</scope>
    <source>
        <strain evidence="2">CBS14141</strain>
    </source>
</reference>
<proteinExistence type="predicted"/>
<evidence type="ECO:0000313" key="2">
    <source>
        <dbReference type="EMBL" id="WFD47400.1"/>
    </source>
</evidence>
<keyword evidence="3" id="KW-1185">Reference proteome</keyword>
<gene>
    <name evidence="2" type="ORF">GLX27_002051</name>
</gene>
<accession>A0ABY8ERM5</accession>
<feature type="region of interest" description="Disordered" evidence="1">
    <location>
        <begin position="19"/>
        <end position="45"/>
    </location>
</feature>
<sequence length="219" mass="24037">MSAPAGVQRLVHTSARLQAEAARQARKNAKPARASMPVSQDTEKAPVPVSMWDHPLYRIANRKPHQAMPSTAGDTSAPGSEIRRPTMTQRQTYRAMMLDFRAHAPTILGGAQKPTVRYAPPIAVPADAKISGKSTASLRDRLKQLKDLHKEQVSKGNYAPYLPKASLHDQRLHSAEATKSPENRAIINADQAMSANTSMHPIARRFIIERLGSQLKVPC</sequence>
<dbReference type="Proteomes" id="UP000818624">
    <property type="component" value="Chromosome 2"/>
</dbReference>